<dbReference type="InterPro" id="IPR001647">
    <property type="entry name" value="HTH_TetR"/>
</dbReference>
<dbReference type="SUPFAM" id="SSF46689">
    <property type="entry name" value="Homeodomain-like"/>
    <property type="match status" value="1"/>
</dbReference>
<feature type="DNA-binding region" description="H-T-H motif" evidence="2">
    <location>
        <begin position="50"/>
        <end position="69"/>
    </location>
</feature>
<dbReference type="OrthoDB" id="9810250at2"/>
<name>A0A1H6UVA8_9FIRM</name>
<proteinExistence type="predicted"/>
<gene>
    <name evidence="4" type="ORF">SAMN04487834_103613</name>
</gene>
<dbReference type="PANTHER" id="PTHR43479:SF7">
    <property type="entry name" value="TETR-FAMILY TRANSCRIPTIONAL REGULATOR"/>
    <property type="match status" value="1"/>
</dbReference>
<dbReference type="AlphaFoldDB" id="A0A1H6UVA8"/>
<evidence type="ECO:0000313" key="5">
    <source>
        <dbReference type="Proteomes" id="UP000183028"/>
    </source>
</evidence>
<dbReference type="GO" id="GO:0003677">
    <property type="term" value="F:DNA binding"/>
    <property type="evidence" value="ECO:0007669"/>
    <property type="project" value="UniProtKB-UniRule"/>
</dbReference>
<dbReference type="PANTHER" id="PTHR43479">
    <property type="entry name" value="ACREF/ENVCD OPERON REPRESSOR-RELATED"/>
    <property type="match status" value="1"/>
</dbReference>
<accession>A0A1H6UVA8</accession>
<protein>
    <submittedName>
        <fullName evidence="4">Transcriptional regulator, TetR family</fullName>
    </submittedName>
</protein>
<feature type="domain" description="HTH tetR-type" evidence="3">
    <location>
        <begin position="27"/>
        <end position="87"/>
    </location>
</feature>
<keyword evidence="5" id="KW-1185">Reference proteome</keyword>
<dbReference type="STRING" id="322505.SAMN04487836_1519"/>
<dbReference type="Pfam" id="PF00440">
    <property type="entry name" value="TetR_N"/>
    <property type="match status" value="1"/>
</dbReference>
<reference evidence="5" key="1">
    <citation type="submission" date="2016-10" db="EMBL/GenBank/DDBJ databases">
        <authorList>
            <person name="Varghese N."/>
        </authorList>
    </citation>
    <scope>NUCLEOTIDE SEQUENCE [LARGE SCALE GENOMIC DNA]</scope>
    <source>
        <strain evidence="5">DSM 20406</strain>
    </source>
</reference>
<evidence type="ECO:0000256" key="1">
    <source>
        <dbReference type="ARBA" id="ARBA00023125"/>
    </source>
</evidence>
<evidence type="ECO:0000256" key="2">
    <source>
        <dbReference type="PROSITE-ProRule" id="PRU00335"/>
    </source>
</evidence>
<dbReference type="InterPro" id="IPR009057">
    <property type="entry name" value="Homeodomain-like_sf"/>
</dbReference>
<dbReference type="eggNOG" id="COG1309">
    <property type="taxonomic scope" value="Bacteria"/>
</dbReference>
<dbReference type="EMBL" id="FNYK01000036">
    <property type="protein sequence ID" value="SEI93577.1"/>
    <property type="molecule type" value="Genomic_DNA"/>
</dbReference>
<dbReference type="RefSeq" id="WP_074732303.1">
    <property type="nucleotide sequence ID" value="NZ_FNYK01000036.1"/>
</dbReference>
<dbReference type="InterPro" id="IPR050624">
    <property type="entry name" value="HTH-type_Tx_Regulator"/>
</dbReference>
<dbReference type="Proteomes" id="UP000183028">
    <property type="component" value="Unassembled WGS sequence"/>
</dbReference>
<dbReference type="Gene3D" id="1.10.357.10">
    <property type="entry name" value="Tetracycline Repressor, domain 2"/>
    <property type="match status" value="1"/>
</dbReference>
<organism evidence="4 5">
    <name type="scientific">Sharpea azabuensis</name>
    <dbReference type="NCBI Taxonomy" id="322505"/>
    <lineage>
        <taxon>Bacteria</taxon>
        <taxon>Bacillati</taxon>
        <taxon>Bacillota</taxon>
        <taxon>Erysipelotrichia</taxon>
        <taxon>Erysipelotrichales</taxon>
        <taxon>Coprobacillaceae</taxon>
        <taxon>Sharpea</taxon>
    </lineage>
</organism>
<sequence length="209" mass="24715">MKKQKSCLSNKNRKKVAKYMKEDLRVIKTKENIKKSMLHLLKKYAFKDITMSMLVDECRINKTTFYRHYSDKYDLIEKISKDYISLFSKASSNFVNGINVHNIDCLIQFFDDNKDELLILESKILPINIFEDMHTIMTLDLCTYFKKSINQDDLIKLYASLISNNILTTIKWYHKNYLNFERNQIIQIVLQTVETGLEQSITAIMKGQK</sequence>
<dbReference type="PROSITE" id="PS50977">
    <property type="entry name" value="HTH_TETR_2"/>
    <property type="match status" value="1"/>
</dbReference>
<evidence type="ECO:0000313" key="4">
    <source>
        <dbReference type="EMBL" id="SEI93577.1"/>
    </source>
</evidence>
<evidence type="ECO:0000259" key="3">
    <source>
        <dbReference type="PROSITE" id="PS50977"/>
    </source>
</evidence>
<keyword evidence="1 2" id="KW-0238">DNA-binding</keyword>